<accession>A0A1G8GU76</accession>
<dbReference type="STRING" id="83767.SAMN05660652_02639"/>
<dbReference type="OrthoDB" id="9808588at2"/>
<keyword evidence="5" id="KW-0675">Receptor</keyword>
<dbReference type="PANTHER" id="PTHR32089:SF112">
    <property type="entry name" value="LYSOZYME-LIKE PROTEIN-RELATED"/>
    <property type="match status" value="1"/>
</dbReference>
<gene>
    <name evidence="5" type="ORF">SAMN05660652_02639</name>
</gene>
<dbReference type="PROSITE" id="PS50111">
    <property type="entry name" value="CHEMOTAXIS_TRANSDUC_2"/>
    <property type="match status" value="1"/>
</dbReference>
<organism evidence="5 6">
    <name type="scientific">Propionivibrio dicarboxylicus</name>
    <dbReference type="NCBI Taxonomy" id="83767"/>
    <lineage>
        <taxon>Bacteria</taxon>
        <taxon>Pseudomonadati</taxon>
        <taxon>Pseudomonadota</taxon>
        <taxon>Betaproteobacteria</taxon>
        <taxon>Rhodocyclales</taxon>
        <taxon>Rhodocyclaceae</taxon>
        <taxon>Propionivibrio</taxon>
    </lineage>
</organism>
<dbReference type="EMBL" id="FNCY01000011">
    <property type="protein sequence ID" value="SDH97965.1"/>
    <property type="molecule type" value="Genomic_DNA"/>
</dbReference>
<proteinExistence type="predicted"/>
<dbReference type="Pfam" id="PF13682">
    <property type="entry name" value="CZB"/>
    <property type="match status" value="1"/>
</dbReference>
<keyword evidence="3" id="KW-0175">Coiled coil</keyword>
<protein>
    <submittedName>
        <fullName evidence="5">Chemoreceptor zinc-binding domain-containing protein</fullName>
    </submittedName>
</protein>
<evidence type="ECO:0000256" key="2">
    <source>
        <dbReference type="PROSITE-ProRule" id="PRU00284"/>
    </source>
</evidence>
<dbReference type="Gene3D" id="1.20.120.30">
    <property type="entry name" value="Aspartate receptor, ligand-binding domain"/>
    <property type="match status" value="1"/>
</dbReference>
<evidence type="ECO:0000313" key="6">
    <source>
        <dbReference type="Proteomes" id="UP000198607"/>
    </source>
</evidence>
<reference evidence="5 6" key="1">
    <citation type="submission" date="2016-10" db="EMBL/GenBank/DDBJ databases">
        <authorList>
            <person name="de Groot N.N."/>
        </authorList>
    </citation>
    <scope>NUCLEOTIDE SEQUENCE [LARGE SCALE GENOMIC DNA]</scope>
    <source>
        <strain evidence="5 6">DSM 5885</strain>
    </source>
</reference>
<dbReference type="AlphaFoldDB" id="A0A1G8GU76"/>
<evidence type="ECO:0000313" key="5">
    <source>
        <dbReference type="EMBL" id="SDH97965.1"/>
    </source>
</evidence>
<dbReference type="SUPFAM" id="SSF58104">
    <property type="entry name" value="Methyl-accepting chemotaxis protein (MCP) signaling domain"/>
    <property type="match status" value="1"/>
</dbReference>
<name>A0A1G8GU76_9RHOO</name>
<evidence type="ECO:0000256" key="1">
    <source>
        <dbReference type="ARBA" id="ARBA00023224"/>
    </source>
</evidence>
<dbReference type="SMART" id="SM00283">
    <property type="entry name" value="MA"/>
    <property type="match status" value="1"/>
</dbReference>
<evidence type="ECO:0000256" key="3">
    <source>
        <dbReference type="SAM" id="Coils"/>
    </source>
</evidence>
<feature type="coiled-coil region" evidence="3">
    <location>
        <begin position="17"/>
        <end position="51"/>
    </location>
</feature>
<keyword evidence="6" id="KW-1185">Reference proteome</keyword>
<dbReference type="Pfam" id="PF00015">
    <property type="entry name" value="MCPsignal"/>
    <property type="match status" value="1"/>
</dbReference>
<feature type="domain" description="Methyl-accepting transducer" evidence="4">
    <location>
        <begin position="61"/>
        <end position="269"/>
    </location>
</feature>
<dbReference type="InterPro" id="IPR025991">
    <property type="entry name" value="Chemoreceptor_zinc-bind_dom"/>
</dbReference>
<dbReference type="Gene3D" id="1.10.287.950">
    <property type="entry name" value="Methyl-accepting chemotaxis protein"/>
    <property type="match status" value="1"/>
</dbReference>
<evidence type="ECO:0000259" key="4">
    <source>
        <dbReference type="PROSITE" id="PS50111"/>
    </source>
</evidence>
<dbReference type="PANTHER" id="PTHR32089">
    <property type="entry name" value="METHYL-ACCEPTING CHEMOTAXIS PROTEIN MCPB"/>
    <property type="match status" value="1"/>
</dbReference>
<dbReference type="GO" id="GO:0016020">
    <property type="term" value="C:membrane"/>
    <property type="evidence" value="ECO:0007669"/>
    <property type="project" value="InterPro"/>
</dbReference>
<keyword evidence="1 2" id="KW-0807">Transducer</keyword>
<dbReference type="GO" id="GO:0007165">
    <property type="term" value="P:signal transduction"/>
    <property type="evidence" value="ECO:0007669"/>
    <property type="project" value="UniProtKB-KW"/>
</dbReference>
<dbReference type="Proteomes" id="UP000198607">
    <property type="component" value="Unassembled WGS sequence"/>
</dbReference>
<dbReference type="InterPro" id="IPR004089">
    <property type="entry name" value="MCPsignal_dom"/>
</dbReference>
<sequence>MFGSKTKRALAAALVENAALQAQSAARQAQLADAEARLARSEEELQTLRERQALLDGVLGNIPRFGESLSGIRLSFAGLSSQLSEDASKALTAASESDANRSAFEKIAANLHAMHERISAAGDSVEDLSRRAGEIGGIVQLIKEIAEQTNLLALNAAIEAARAGEAGRGFAVVADEVRKLAERTAKATTEIGGLVAGIQQETGQAKAIMDLGAGSAASQGAESETAMRSMQRLLGLSQLMQESIASSSRLANAELANIEELTLKLEVYKVLLGLSDLRPGDLPDETECKLGRWYYEGEGRAEYSSLSGYREMETPHKAVHDAARQAVESYRNGDFTGTLAALTRMEEANLTVMAGMERILAQSPRRMLAV</sequence>